<dbReference type="OrthoDB" id="8611311at2"/>
<feature type="domain" description="Phasin" evidence="1">
    <location>
        <begin position="8"/>
        <end position="107"/>
    </location>
</feature>
<reference evidence="2" key="1">
    <citation type="submission" date="2013-07" db="EMBL/GenBank/DDBJ databases">
        <authorList>
            <person name="McIlroy S."/>
        </authorList>
    </citation>
    <scope>NUCLEOTIDE SEQUENCE [LARGE SCALE GENOMIC DNA]</scope>
    <source>
        <strain evidence="2">Run_A_D11</strain>
    </source>
</reference>
<dbReference type="NCBIfam" id="TIGR02809">
    <property type="entry name" value="phasin_3"/>
    <property type="match status" value="1"/>
</dbReference>
<sequence>MANDASSKITEQYQNFLNPVLKANKLSAANLEALVNFQMNSLQSYIDLAMSRMKAAADINDPISLQAFLTDQAQSIGNLHQKFLGDTKALADLMARFKTEFDKLVQESLPK</sequence>
<protein>
    <submittedName>
        <fullName evidence="2">ATP-dependent protease HslVU</fullName>
    </submittedName>
</protein>
<comment type="caution">
    <text evidence="2">The sequence shown here is derived from an EMBL/GenBank/DDBJ whole genome shotgun (WGS) entry which is preliminary data.</text>
</comment>
<keyword evidence="2" id="KW-0378">Hydrolase</keyword>
<dbReference type="Pfam" id="PF09361">
    <property type="entry name" value="Phasin_2"/>
    <property type="match status" value="1"/>
</dbReference>
<dbReference type="RefSeq" id="WP_048673082.1">
    <property type="nucleotide sequence ID" value="NZ_CBTJ020000041.1"/>
</dbReference>
<evidence type="ECO:0000313" key="2">
    <source>
        <dbReference type="EMBL" id="CDI02668.1"/>
    </source>
</evidence>
<dbReference type="STRING" id="1400863.BN873_340044"/>
<proteinExistence type="predicted"/>
<keyword evidence="3" id="KW-1185">Reference proteome</keyword>
<accession>W6MDC6</accession>
<name>W6MDC6_9GAMM</name>
<evidence type="ECO:0000313" key="3">
    <source>
        <dbReference type="Proteomes" id="UP000035760"/>
    </source>
</evidence>
<dbReference type="GO" id="GO:0008233">
    <property type="term" value="F:peptidase activity"/>
    <property type="evidence" value="ECO:0007669"/>
    <property type="project" value="UniProtKB-KW"/>
</dbReference>
<dbReference type="EMBL" id="CBTJ020000041">
    <property type="protein sequence ID" value="CDI02668.1"/>
    <property type="molecule type" value="Genomic_DNA"/>
</dbReference>
<reference evidence="2" key="2">
    <citation type="submission" date="2014-03" db="EMBL/GenBank/DDBJ databases">
        <title>Candidatus Competibacter-lineage genomes retrieved from metagenomes reveal functional metabolic diversity.</title>
        <authorList>
            <person name="McIlroy S.J."/>
            <person name="Albertsen M."/>
            <person name="Andresen E.K."/>
            <person name="Saunders A.M."/>
            <person name="Kristiansen R."/>
            <person name="Stokholm-Bjerregaard M."/>
            <person name="Nielsen K.L."/>
            <person name="Nielsen P.H."/>
        </authorList>
    </citation>
    <scope>NUCLEOTIDE SEQUENCE</scope>
    <source>
        <strain evidence="2">Run_A_D11</strain>
    </source>
</reference>
<dbReference type="AlphaFoldDB" id="W6MDC6"/>
<dbReference type="Proteomes" id="UP000035760">
    <property type="component" value="Unassembled WGS sequence"/>
</dbReference>
<gene>
    <name evidence="2" type="ORF">BN873_340044</name>
</gene>
<evidence type="ECO:0000259" key="1">
    <source>
        <dbReference type="Pfam" id="PF09361"/>
    </source>
</evidence>
<dbReference type="InterPro" id="IPR014176">
    <property type="entry name" value="Phasin_subfam-3"/>
</dbReference>
<dbReference type="InterPro" id="IPR018968">
    <property type="entry name" value="Phasin"/>
</dbReference>
<organism evidence="2 3">
    <name type="scientific">Candidatus Competibacter denitrificans Run_A_D11</name>
    <dbReference type="NCBI Taxonomy" id="1400863"/>
    <lineage>
        <taxon>Bacteria</taxon>
        <taxon>Pseudomonadati</taxon>
        <taxon>Pseudomonadota</taxon>
        <taxon>Gammaproteobacteria</taxon>
        <taxon>Candidatus Competibacteraceae</taxon>
        <taxon>Candidatus Competibacter</taxon>
    </lineage>
</organism>
<keyword evidence="2" id="KW-0645">Protease</keyword>
<dbReference type="GO" id="GO:0006508">
    <property type="term" value="P:proteolysis"/>
    <property type="evidence" value="ECO:0007669"/>
    <property type="project" value="UniProtKB-KW"/>
</dbReference>